<sequence length="293" mass="33374">MKLGIIFLLITLSSVIGHALSTVAIAVNHPEAINPSEQKHPLVAQHAEHYLQASLPNLQQISFSTSNSIAPYFFADQPQGVQYDLLVAALELNNITIKELVHAPNLRAQRLVNTKKIDCMVNTPDNVEGLFYTQSLIEYQNIVFYLTKNNLQITHIQDLEPISILGFQNAKHYLGDEFEALAETSPNYSEISNQKSQVVMLFNGHTQSIVLERRIFEYYRHQLRHRLNTNLPVTEVALFAPAERKIACHDKQTAAIVDRAISMLKQSYRYQEILDLAEQNSYQPTQYNNQLSR</sequence>
<dbReference type="EMBL" id="BMQW01000011">
    <property type="protein sequence ID" value="GGP97353.1"/>
    <property type="molecule type" value="Genomic_DNA"/>
</dbReference>
<keyword evidence="2" id="KW-1185">Reference proteome</keyword>
<accession>A0ABQ2QWE5</accession>
<evidence type="ECO:0000313" key="2">
    <source>
        <dbReference type="Proteomes" id="UP000654004"/>
    </source>
</evidence>
<comment type="caution">
    <text evidence="1">The sequence shown here is derived from an EMBL/GenBank/DDBJ whole genome shotgun (WGS) entry which is preliminary data.</text>
</comment>
<proteinExistence type="predicted"/>
<evidence type="ECO:0008006" key="3">
    <source>
        <dbReference type="Google" id="ProtNLM"/>
    </source>
</evidence>
<dbReference type="Gene3D" id="3.40.190.10">
    <property type="entry name" value="Periplasmic binding protein-like II"/>
    <property type="match status" value="2"/>
</dbReference>
<gene>
    <name evidence="1" type="ORF">GCM10009410_34200</name>
</gene>
<reference evidence="2" key="1">
    <citation type="journal article" date="2019" name="Int. J. Syst. Evol. Microbiol.">
        <title>The Global Catalogue of Microorganisms (GCM) 10K type strain sequencing project: providing services to taxonomists for standard genome sequencing and annotation.</title>
        <authorList>
            <consortium name="The Broad Institute Genomics Platform"/>
            <consortium name="The Broad Institute Genome Sequencing Center for Infectious Disease"/>
            <person name="Wu L."/>
            <person name="Ma J."/>
        </authorList>
    </citation>
    <scope>NUCLEOTIDE SEQUENCE [LARGE SCALE GENOMIC DNA]</scope>
    <source>
        <strain evidence="2">JCM 32305</strain>
    </source>
</reference>
<dbReference type="SUPFAM" id="SSF53850">
    <property type="entry name" value="Periplasmic binding protein-like II"/>
    <property type="match status" value="1"/>
</dbReference>
<protein>
    <recommendedName>
        <fullName evidence="3">Solute-binding protein family 3/N-terminal domain-containing protein</fullName>
    </recommendedName>
</protein>
<name>A0ABQ2QWE5_9GAMM</name>
<dbReference type="Proteomes" id="UP000654004">
    <property type="component" value="Unassembled WGS sequence"/>
</dbReference>
<dbReference type="RefSeq" id="WP_188958381.1">
    <property type="nucleotide sequence ID" value="NZ_BMQW01000011.1"/>
</dbReference>
<organism evidence="1 2">
    <name type="scientific">Shewanella ulleungensis</name>
    <dbReference type="NCBI Taxonomy" id="2282699"/>
    <lineage>
        <taxon>Bacteria</taxon>
        <taxon>Pseudomonadati</taxon>
        <taxon>Pseudomonadota</taxon>
        <taxon>Gammaproteobacteria</taxon>
        <taxon>Alteromonadales</taxon>
        <taxon>Shewanellaceae</taxon>
        <taxon>Shewanella</taxon>
    </lineage>
</organism>
<evidence type="ECO:0000313" key="1">
    <source>
        <dbReference type="EMBL" id="GGP97353.1"/>
    </source>
</evidence>